<proteinExistence type="predicted"/>
<evidence type="ECO:0000256" key="1">
    <source>
        <dbReference type="SAM" id="MobiDB-lite"/>
    </source>
</evidence>
<protein>
    <submittedName>
        <fullName evidence="3">Uncharacterized protein</fullName>
    </submittedName>
</protein>
<comment type="caution">
    <text evidence="3">The sequence shown here is derived from an EMBL/GenBank/DDBJ whole genome shotgun (WGS) entry which is preliminary data.</text>
</comment>
<accession>A0A7W7WGN9</accession>
<organism evidence="3 4">
    <name type="scientific">Kitasatospora gansuensis</name>
    <dbReference type="NCBI Taxonomy" id="258050"/>
    <lineage>
        <taxon>Bacteria</taxon>
        <taxon>Bacillati</taxon>
        <taxon>Actinomycetota</taxon>
        <taxon>Actinomycetes</taxon>
        <taxon>Kitasatosporales</taxon>
        <taxon>Streptomycetaceae</taxon>
        <taxon>Kitasatospora</taxon>
    </lineage>
</organism>
<keyword evidence="4" id="KW-1185">Reference proteome</keyword>
<feature type="region of interest" description="Disordered" evidence="1">
    <location>
        <begin position="65"/>
        <end position="144"/>
    </location>
</feature>
<feature type="transmembrane region" description="Helical" evidence="2">
    <location>
        <begin position="40"/>
        <end position="61"/>
    </location>
</feature>
<reference evidence="3 4" key="1">
    <citation type="submission" date="2020-08" db="EMBL/GenBank/DDBJ databases">
        <title>Sequencing the genomes of 1000 actinobacteria strains.</title>
        <authorList>
            <person name="Klenk H.-P."/>
        </authorList>
    </citation>
    <scope>NUCLEOTIDE SEQUENCE [LARGE SCALE GENOMIC DNA]</scope>
    <source>
        <strain evidence="3 4">DSM 44786</strain>
    </source>
</reference>
<keyword evidence="2" id="KW-0812">Transmembrane</keyword>
<feature type="region of interest" description="Disordered" evidence="1">
    <location>
        <begin position="1"/>
        <end position="28"/>
    </location>
</feature>
<evidence type="ECO:0000313" key="3">
    <source>
        <dbReference type="EMBL" id="MBB4945825.1"/>
    </source>
</evidence>
<dbReference type="Proteomes" id="UP000573327">
    <property type="component" value="Unassembled WGS sequence"/>
</dbReference>
<feature type="compositionally biased region" description="Low complexity" evidence="1">
    <location>
        <begin position="70"/>
        <end position="123"/>
    </location>
</feature>
<gene>
    <name evidence="3" type="ORF">F4556_001360</name>
</gene>
<keyword evidence="2" id="KW-0472">Membrane</keyword>
<evidence type="ECO:0000256" key="2">
    <source>
        <dbReference type="SAM" id="Phobius"/>
    </source>
</evidence>
<dbReference type="EMBL" id="JACHJR010000001">
    <property type="protein sequence ID" value="MBB4945825.1"/>
    <property type="molecule type" value="Genomic_DNA"/>
</dbReference>
<dbReference type="RefSeq" id="WP_184912482.1">
    <property type="nucleotide sequence ID" value="NZ_JACHJR010000001.1"/>
</dbReference>
<dbReference type="AlphaFoldDB" id="A0A7W7WGN9"/>
<evidence type="ECO:0000313" key="4">
    <source>
        <dbReference type="Proteomes" id="UP000573327"/>
    </source>
</evidence>
<keyword evidence="2" id="KW-1133">Transmembrane helix</keyword>
<name>A0A7W7WGN9_9ACTN</name>
<sequence>MSDGAQGSNGWARPDGGEPDWAALAEQHEQQYRRRKKLRMIGAVAGSAVLVGVITVTAVALSGPAKDTKANQAPTQAPTNAPTADQAGTTSTEPPGSSPFPTTSASASPSPSASGSVKPSAAGTSRTPSASGAPATPVPGSTAPLDPLTVISAAATDTAPLDPGSLFPATTLSIDGKTWTRLTTGANPTCWQTTTGGLGDVITAQGCRTVLRATYTSGSSAVTIGVAVFDARANADASNQAHKGQVQGLVAAGQTSFCTSAGCVNTHGAVGRYTYYTVSGTVKPGGNTADPVATAAGPDFAAHARAQLLARGSR</sequence>